<dbReference type="PROSITE" id="PS51724">
    <property type="entry name" value="SPOR"/>
    <property type="match status" value="1"/>
</dbReference>
<name>A0ABS5ZAX4_9GAMM</name>
<organism evidence="3 4">
    <name type="scientific">Zooshikella harenae</name>
    <dbReference type="NCBI Taxonomy" id="2827238"/>
    <lineage>
        <taxon>Bacteria</taxon>
        <taxon>Pseudomonadati</taxon>
        <taxon>Pseudomonadota</taxon>
        <taxon>Gammaproteobacteria</taxon>
        <taxon>Oceanospirillales</taxon>
        <taxon>Zooshikellaceae</taxon>
        <taxon>Zooshikella</taxon>
    </lineage>
</organism>
<proteinExistence type="predicted"/>
<comment type="caution">
    <text evidence="3">The sequence shown here is derived from an EMBL/GenBank/DDBJ whole genome shotgun (WGS) entry which is preliminary data.</text>
</comment>
<dbReference type="Pfam" id="PF05036">
    <property type="entry name" value="SPOR"/>
    <property type="match status" value="1"/>
</dbReference>
<dbReference type="InterPro" id="IPR007730">
    <property type="entry name" value="SPOR-like_dom"/>
</dbReference>
<evidence type="ECO:0000256" key="1">
    <source>
        <dbReference type="SAM" id="Phobius"/>
    </source>
</evidence>
<keyword evidence="4" id="KW-1185">Reference proteome</keyword>
<feature type="transmembrane region" description="Helical" evidence="1">
    <location>
        <begin position="6"/>
        <end position="24"/>
    </location>
</feature>
<evidence type="ECO:0000313" key="4">
    <source>
        <dbReference type="Proteomes" id="UP000690515"/>
    </source>
</evidence>
<dbReference type="SUPFAM" id="SSF110997">
    <property type="entry name" value="Sporulation related repeat"/>
    <property type="match status" value="1"/>
</dbReference>
<sequence>MLKKSGFIMLIIFFGAVMFLLGIVSPNKVRQPILAQLSLLPAWLAIPQLISNSVADAQASSLISYESLLITNLNADVSSYTLQIGLFPEKPQADAMAQRLKHYGYQSSIARVVDKYGLPWLLVTTGSFDTQDNAKNAELSLVIDLGLSPELTILKTPPTS</sequence>
<reference evidence="3 4" key="1">
    <citation type="submission" date="2021-04" db="EMBL/GenBank/DDBJ databases">
        <authorList>
            <person name="Pira H."/>
            <person name="Risdian C."/>
            <person name="Wink J."/>
        </authorList>
    </citation>
    <scope>NUCLEOTIDE SEQUENCE [LARGE SCALE GENOMIC DNA]</scope>
    <source>
        <strain evidence="3 4">WH53</strain>
    </source>
</reference>
<feature type="domain" description="SPOR" evidence="2">
    <location>
        <begin position="74"/>
        <end position="154"/>
    </location>
</feature>
<dbReference type="InterPro" id="IPR036680">
    <property type="entry name" value="SPOR-like_sf"/>
</dbReference>
<keyword evidence="1" id="KW-1133">Transmembrane helix</keyword>
<accession>A0ABS5ZAX4</accession>
<keyword evidence="1" id="KW-0812">Transmembrane</keyword>
<evidence type="ECO:0000259" key="2">
    <source>
        <dbReference type="PROSITE" id="PS51724"/>
    </source>
</evidence>
<dbReference type="EMBL" id="JAGSOY010000016">
    <property type="protein sequence ID" value="MBU2711216.1"/>
    <property type="molecule type" value="Genomic_DNA"/>
</dbReference>
<dbReference type="RefSeq" id="WP_215819379.1">
    <property type="nucleotide sequence ID" value="NZ_JAGSOY010000016.1"/>
</dbReference>
<dbReference type="Proteomes" id="UP000690515">
    <property type="component" value="Unassembled WGS sequence"/>
</dbReference>
<gene>
    <name evidence="3" type="ORF">KCG35_09095</name>
</gene>
<evidence type="ECO:0000313" key="3">
    <source>
        <dbReference type="EMBL" id="MBU2711216.1"/>
    </source>
</evidence>
<dbReference type="Gene3D" id="3.30.70.1070">
    <property type="entry name" value="Sporulation related repeat"/>
    <property type="match status" value="1"/>
</dbReference>
<protein>
    <submittedName>
        <fullName evidence="3">SPOR domain-containing protein</fullName>
    </submittedName>
</protein>
<keyword evidence="1" id="KW-0472">Membrane</keyword>